<dbReference type="RefSeq" id="WP_345925037.1">
    <property type="nucleotide sequence ID" value="NZ_JBDIVF010000002.1"/>
</dbReference>
<keyword evidence="2" id="KW-0564">Palmitate</keyword>
<name>A0ABV2CP64_9RHOO</name>
<proteinExistence type="inferred from homology"/>
<feature type="region of interest" description="Disordered" evidence="3">
    <location>
        <begin position="116"/>
        <end position="135"/>
    </location>
</feature>
<dbReference type="PANTHER" id="PTHR30203:SF33">
    <property type="entry name" value="BLR4455 PROTEIN"/>
    <property type="match status" value="1"/>
</dbReference>
<evidence type="ECO:0000256" key="3">
    <source>
        <dbReference type="SAM" id="MobiDB-lite"/>
    </source>
</evidence>
<dbReference type="Proteomes" id="UP001548590">
    <property type="component" value="Unassembled WGS sequence"/>
</dbReference>
<keyword evidence="2" id="KW-0472">Membrane</keyword>
<reference evidence="4 5" key="1">
    <citation type="submission" date="2024-07" db="EMBL/GenBank/DDBJ databases">
        <title>Uliginosibacterium paludis KCTC:42655.</title>
        <authorList>
            <person name="Kim M.K."/>
        </authorList>
    </citation>
    <scope>NUCLEOTIDE SEQUENCE [LARGE SCALE GENOMIC DNA]</scope>
    <source>
        <strain evidence="4 5">KCTC 42655</strain>
    </source>
</reference>
<protein>
    <submittedName>
        <fullName evidence="4">Efflux transporter outer membrane subunit</fullName>
    </submittedName>
</protein>
<dbReference type="NCBIfam" id="TIGR01845">
    <property type="entry name" value="outer_NodT"/>
    <property type="match status" value="1"/>
</dbReference>
<dbReference type="PANTHER" id="PTHR30203">
    <property type="entry name" value="OUTER MEMBRANE CATION EFFLUX PROTEIN"/>
    <property type="match status" value="1"/>
</dbReference>
<comment type="similarity">
    <text evidence="1 2">Belongs to the outer membrane factor (OMF) (TC 1.B.17) family.</text>
</comment>
<gene>
    <name evidence="4" type="ORF">ABVT11_07665</name>
</gene>
<accession>A0ABV2CP64</accession>
<dbReference type="PROSITE" id="PS51257">
    <property type="entry name" value="PROKAR_LIPOPROTEIN"/>
    <property type="match status" value="1"/>
</dbReference>
<keyword evidence="2" id="KW-1134">Transmembrane beta strand</keyword>
<evidence type="ECO:0000313" key="5">
    <source>
        <dbReference type="Proteomes" id="UP001548590"/>
    </source>
</evidence>
<keyword evidence="2" id="KW-0449">Lipoprotein</keyword>
<evidence type="ECO:0000313" key="4">
    <source>
        <dbReference type="EMBL" id="MET1489701.1"/>
    </source>
</evidence>
<dbReference type="InterPro" id="IPR003423">
    <property type="entry name" value="OMP_efflux"/>
</dbReference>
<evidence type="ECO:0000256" key="2">
    <source>
        <dbReference type="RuleBase" id="RU362097"/>
    </source>
</evidence>
<dbReference type="InterPro" id="IPR010131">
    <property type="entry name" value="MdtP/NodT-like"/>
</dbReference>
<dbReference type="EMBL" id="JBEWLZ010000003">
    <property type="protein sequence ID" value="MET1489701.1"/>
    <property type="molecule type" value="Genomic_DNA"/>
</dbReference>
<sequence>MKMTYTGRAIGLLAALLILAGCSLAPHYEVPDMRLPVAWKEAPATGADGAWKAAEPAEAAARGEWWKLFGDSRLDALETEAMSANQNLRAAAARLQQSRSLLGTAKADRLPQIGAGFGPTRQRPSPASQGLPPDADTGFSRLWRAQGTVSYEADLFGRVAASVDAARADAAQNEALFRSLQLALQADVANAWFQLRELDAEQALFDRTQELRGRNLKLAQQRFDAGDVGELDLARAQTEYASAQSQAQGVALQRATTEHALALLLGKTPAELDLAALPLERMSLRLPAGLPSSLLERRPDIAAAERAMAAANARIGVARSAFFPSLVITGSAGYESAGLGDLFNWSSRSFLLGPLAGTMLNLPIFDGGRRGAALDRAWAAHEEQVANYRQSVLNAFREVEDGLAGLRLIDARIQAQDEAVKASRRALELARTQYREGYTSSLEALDADRSLLEQQRLAVQLDGERARTTVGLIRALGGGWQGLEAAPRGEAEAGPGA</sequence>
<dbReference type="Gene3D" id="1.20.1600.10">
    <property type="entry name" value="Outer membrane efflux proteins (OEP)"/>
    <property type="match status" value="1"/>
</dbReference>
<comment type="subcellular location">
    <subcellularLocation>
        <location evidence="2">Cell membrane</location>
        <topology evidence="2">Lipid-anchor</topology>
    </subcellularLocation>
</comment>
<organism evidence="4 5">
    <name type="scientific">Uliginosibacterium paludis</name>
    <dbReference type="NCBI Taxonomy" id="1615952"/>
    <lineage>
        <taxon>Bacteria</taxon>
        <taxon>Pseudomonadati</taxon>
        <taxon>Pseudomonadota</taxon>
        <taxon>Betaproteobacteria</taxon>
        <taxon>Rhodocyclales</taxon>
        <taxon>Zoogloeaceae</taxon>
        <taxon>Uliginosibacterium</taxon>
    </lineage>
</organism>
<dbReference type="SUPFAM" id="SSF56954">
    <property type="entry name" value="Outer membrane efflux proteins (OEP)"/>
    <property type="match status" value="1"/>
</dbReference>
<keyword evidence="2" id="KW-0812">Transmembrane</keyword>
<keyword evidence="5" id="KW-1185">Reference proteome</keyword>
<evidence type="ECO:0000256" key="1">
    <source>
        <dbReference type="ARBA" id="ARBA00007613"/>
    </source>
</evidence>
<comment type="caution">
    <text evidence="4">The sequence shown here is derived from an EMBL/GenBank/DDBJ whole genome shotgun (WGS) entry which is preliminary data.</text>
</comment>
<dbReference type="Pfam" id="PF02321">
    <property type="entry name" value="OEP"/>
    <property type="match status" value="2"/>
</dbReference>
<dbReference type="Gene3D" id="2.20.200.10">
    <property type="entry name" value="Outer membrane efflux proteins (OEP)"/>
    <property type="match status" value="1"/>
</dbReference>